<dbReference type="PANTHER" id="PTHR22838:SF0">
    <property type="entry name" value="WD REPEAT-CONTAINING PROTEIN 26"/>
    <property type="match status" value="1"/>
</dbReference>
<feature type="repeat" description="WD" evidence="3">
    <location>
        <begin position="435"/>
        <end position="468"/>
    </location>
</feature>
<evidence type="ECO:0000256" key="3">
    <source>
        <dbReference type="PROSITE-ProRule" id="PRU00221"/>
    </source>
</evidence>
<gene>
    <name evidence="4" type="ORF">MIMGU_mgv1a024382mg</name>
</gene>
<dbReference type="SUPFAM" id="SSF50978">
    <property type="entry name" value="WD40 repeat-like"/>
    <property type="match status" value="1"/>
</dbReference>
<dbReference type="Proteomes" id="UP000030748">
    <property type="component" value="Unassembled WGS sequence"/>
</dbReference>
<accession>A0A022RQQ4</accession>
<dbReference type="SMART" id="SM00320">
    <property type="entry name" value="WD40"/>
    <property type="match status" value="7"/>
</dbReference>
<dbReference type="InterPro" id="IPR001680">
    <property type="entry name" value="WD40_rpt"/>
</dbReference>
<keyword evidence="1 3" id="KW-0853">WD repeat</keyword>
<dbReference type="Pfam" id="PF00400">
    <property type="entry name" value="WD40"/>
    <property type="match status" value="4"/>
</dbReference>
<dbReference type="eggNOG" id="KOG0293">
    <property type="taxonomic scope" value="Eukaryota"/>
</dbReference>
<evidence type="ECO:0000313" key="5">
    <source>
        <dbReference type="Proteomes" id="UP000030748"/>
    </source>
</evidence>
<dbReference type="InterPro" id="IPR036322">
    <property type="entry name" value="WD40_repeat_dom_sf"/>
</dbReference>
<keyword evidence="5" id="KW-1185">Reference proteome</keyword>
<dbReference type="STRING" id="4155.A0A022RQQ4"/>
<dbReference type="EMBL" id="KI630276">
    <property type="protein sequence ID" value="EYU42822.1"/>
    <property type="molecule type" value="Genomic_DNA"/>
</dbReference>
<dbReference type="AlphaFoldDB" id="A0A022RQQ4"/>
<keyword evidence="2" id="KW-0677">Repeat</keyword>
<dbReference type="Gene3D" id="2.130.10.10">
    <property type="entry name" value="YVTN repeat-like/Quinoprotein amine dehydrogenase"/>
    <property type="match status" value="2"/>
</dbReference>
<protein>
    <submittedName>
        <fullName evidence="4">Uncharacterized protein</fullName>
    </submittedName>
</protein>
<feature type="repeat" description="WD" evidence="3">
    <location>
        <begin position="210"/>
        <end position="243"/>
    </location>
</feature>
<name>A0A022RQQ4_ERYGU</name>
<evidence type="ECO:0000256" key="1">
    <source>
        <dbReference type="ARBA" id="ARBA00022574"/>
    </source>
</evidence>
<dbReference type="CDD" id="cd00200">
    <property type="entry name" value="WD40"/>
    <property type="match status" value="1"/>
</dbReference>
<reference evidence="4 5" key="1">
    <citation type="journal article" date="2013" name="Proc. Natl. Acad. Sci. U.S.A.">
        <title>Fine-scale variation in meiotic recombination in Mimulus inferred from population shotgun sequencing.</title>
        <authorList>
            <person name="Hellsten U."/>
            <person name="Wright K.M."/>
            <person name="Jenkins J."/>
            <person name="Shu S."/>
            <person name="Yuan Y."/>
            <person name="Wessler S.R."/>
            <person name="Schmutz J."/>
            <person name="Willis J.H."/>
            <person name="Rokhsar D.S."/>
        </authorList>
    </citation>
    <scope>NUCLEOTIDE SEQUENCE [LARGE SCALE GENOMIC DNA]</scope>
    <source>
        <strain evidence="5">cv. DUN x IM62</strain>
    </source>
</reference>
<organism evidence="4 5">
    <name type="scientific">Erythranthe guttata</name>
    <name type="common">Yellow monkey flower</name>
    <name type="synonym">Mimulus guttatus</name>
    <dbReference type="NCBI Taxonomy" id="4155"/>
    <lineage>
        <taxon>Eukaryota</taxon>
        <taxon>Viridiplantae</taxon>
        <taxon>Streptophyta</taxon>
        <taxon>Embryophyta</taxon>
        <taxon>Tracheophyta</taxon>
        <taxon>Spermatophyta</taxon>
        <taxon>Magnoliopsida</taxon>
        <taxon>eudicotyledons</taxon>
        <taxon>Gunneridae</taxon>
        <taxon>Pentapetalae</taxon>
        <taxon>asterids</taxon>
        <taxon>lamiids</taxon>
        <taxon>Lamiales</taxon>
        <taxon>Phrymaceae</taxon>
        <taxon>Erythranthe</taxon>
    </lineage>
</organism>
<evidence type="ECO:0000256" key="2">
    <source>
        <dbReference type="ARBA" id="ARBA00022737"/>
    </source>
</evidence>
<dbReference type="InterPro" id="IPR015943">
    <property type="entry name" value="WD40/YVTN_repeat-like_dom_sf"/>
</dbReference>
<sequence length="468" mass="52577">MGLPSASSSGDASVFFSKRVLKKTKLVRDITKLLYSLGKGPGIELHKERVDLFMEQIIDGKWDESQSTLRDIDKYVDKITFVILKNKFHEHLSRDDKAVDAYLMLKHEIAPLDNGNKITRKLLPALIVSPSPSQHNFCGQDQSGLTISSRKRVLEDLRNLFPPRKKYFAGEVWFVQFSHSGKYLAATGGADVILWPIFEDLWFGPMTTKLVGHTKPVSYITWRHDDVELLSCGVGETVKRWNIPPTGGYDHHLISSCLHTYEGKENLGTVSCAWGPHGETIFAGLNDGSIVVWSLQGEELRSWDGILGITRIIADLAVTLDDGGREVVVTACERNTILLFEWETESKRFIYEDGDIVSFTLSGDGIFLLVSLSNEEIHLWNIGLEDPEIVMVYKGHKCKKYVVRACFFGRFIASGSEDSWVYVWHRGSGELLGTVHGHSDTVNSVTWNPAHPLLVASGSDDRTVRIWR</sequence>
<dbReference type="PROSITE" id="PS50294">
    <property type="entry name" value="WD_REPEATS_REGION"/>
    <property type="match status" value="1"/>
</dbReference>
<proteinExistence type="predicted"/>
<evidence type="ECO:0000313" key="4">
    <source>
        <dbReference type="EMBL" id="EYU42822.1"/>
    </source>
</evidence>
<dbReference type="InterPro" id="IPR051350">
    <property type="entry name" value="WD_repeat-ST_regulator"/>
</dbReference>
<dbReference type="PANTHER" id="PTHR22838">
    <property type="entry name" value="WD REPEAT PROTEIN 26-RELATED"/>
    <property type="match status" value="1"/>
</dbReference>
<dbReference type="PROSITE" id="PS50082">
    <property type="entry name" value="WD_REPEATS_2"/>
    <property type="match status" value="2"/>
</dbReference>